<dbReference type="PANTHER" id="PTHR43244">
    <property type="match status" value="1"/>
</dbReference>
<feature type="compositionally biased region" description="Basic and acidic residues" evidence="2">
    <location>
        <begin position="386"/>
        <end position="398"/>
    </location>
</feature>
<evidence type="ECO:0000259" key="3">
    <source>
        <dbReference type="Pfam" id="PF00296"/>
    </source>
</evidence>
<evidence type="ECO:0000256" key="1">
    <source>
        <dbReference type="ARBA" id="ARBA00023002"/>
    </source>
</evidence>
<reference evidence="4" key="1">
    <citation type="submission" date="2024-05" db="EMBL/GenBank/DDBJ databases">
        <title>30 novel species of actinomycetes from the DSMZ collection.</title>
        <authorList>
            <person name="Nouioui I."/>
        </authorList>
    </citation>
    <scope>NUCLEOTIDE SEQUENCE</scope>
    <source>
        <strain evidence="4">DSM 3412</strain>
    </source>
</reference>
<keyword evidence="5" id="KW-1185">Reference proteome</keyword>
<dbReference type="CDD" id="cd01097">
    <property type="entry name" value="Tetrahydromethanopterin_reductase"/>
    <property type="match status" value="1"/>
</dbReference>
<dbReference type="SUPFAM" id="SSF51679">
    <property type="entry name" value="Bacterial luciferase-like"/>
    <property type="match status" value="1"/>
</dbReference>
<keyword evidence="1" id="KW-0560">Oxidoreductase</keyword>
<comment type="caution">
    <text evidence="4">The sequence shown here is derived from an EMBL/GenBank/DDBJ whole genome shotgun (WGS) entry which is preliminary data.</text>
</comment>
<dbReference type="Pfam" id="PF00296">
    <property type="entry name" value="Bac_luciferase"/>
    <property type="match status" value="1"/>
</dbReference>
<dbReference type="RefSeq" id="WP_052146093.1">
    <property type="nucleotide sequence ID" value="NZ_JAVRFJ010000040.1"/>
</dbReference>
<dbReference type="InterPro" id="IPR019951">
    <property type="entry name" value="F420_OxRdatse_Rv3520c_pred"/>
</dbReference>
<evidence type="ECO:0000256" key="2">
    <source>
        <dbReference type="SAM" id="MobiDB-lite"/>
    </source>
</evidence>
<organism evidence="4 5">
    <name type="scientific">Streptomyces gottesmaniae</name>
    <dbReference type="NCBI Taxonomy" id="3075518"/>
    <lineage>
        <taxon>Bacteria</taxon>
        <taxon>Bacillati</taxon>
        <taxon>Actinomycetota</taxon>
        <taxon>Actinomycetes</taxon>
        <taxon>Kitasatosporales</taxon>
        <taxon>Streptomycetaceae</taxon>
        <taxon>Streptomyces</taxon>
    </lineage>
</organism>
<feature type="region of interest" description="Disordered" evidence="2">
    <location>
        <begin position="358"/>
        <end position="398"/>
    </location>
</feature>
<dbReference type="EMBL" id="JAVRFJ010000040">
    <property type="protein sequence ID" value="MDT0572589.1"/>
    <property type="molecule type" value="Genomic_DNA"/>
</dbReference>
<proteinExistence type="predicted"/>
<feature type="domain" description="Luciferase-like" evidence="3">
    <location>
        <begin position="23"/>
        <end position="322"/>
    </location>
</feature>
<dbReference type="NCBIfam" id="TIGR03559">
    <property type="entry name" value="F420_Rv3520c"/>
    <property type="match status" value="1"/>
</dbReference>
<evidence type="ECO:0000313" key="5">
    <source>
        <dbReference type="Proteomes" id="UP001180737"/>
    </source>
</evidence>
<dbReference type="Gene3D" id="3.20.20.30">
    <property type="entry name" value="Luciferase-like domain"/>
    <property type="match status" value="1"/>
</dbReference>
<name>A0ABU2Z7L8_9ACTN</name>
<dbReference type="Proteomes" id="UP001180737">
    <property type="component" value="Unassembled WGS sequence"/>
</dbReference>
<protein>
    <submittedName>
        <fullName evidence="4">LLM class F420-dependent oxidoreductase</fullName>
    </submittedName>
</protein>
<dbReference type="PANTHER" id="PTHR43244:SF1">
    <property type="entry name" value="5,10-METHYLENETETRAHYDROMETHANOPTERIN REDUCTASE"/>
    <property type="match status" value="1"/>
</dbReference>
<dbReference type="InterPro" id="IPR011251">
    <property type="entry name" value="Luciferase-like_dom"/>
</dbReference>
<gene>
    <name evidence="4" type="ORF">RM704_34875</name>
</gene>
<dbReference type="InterPro" id="IPR050564">
    <property type="entry name" value="F420-G6PD/mer"/>
</dbReference>
<accession>A0ABU2Z7L8</accession>
<sequence length="398" mass="42371">MPVPALRLGLNLGYWVGLNDASNLSLASLAEDLGYSAVWVSEAYGSDAVTVMSWIAARTSRIDIGSAVLQIPARSPAMTAMTAATLDTLSGGRLRLGLGVSGPQVSEGWHGVRFASPLGRTREYVGLVRRALRREPLAHEGRHFRLPLPDGPGKALALTIRPPRERIPVYLAALGPKNLELTGEIADGWLPVFFSPDHAAQQLRPLKAGLATSGRTLDGFDIAPGIPLVTGPDWRTCARRVRGYAALYLGGMGGREDNHYTQLAERMGFGDRARAVQERFLAGDYPGAMAAVPLEFLDATSLLGPRERIAERMTAFAEAGATTLNLMPVGPGLPGPDRAADALRVAVEAAESTGLFTAAPALDGPRTQGPHPAHHPQDAQDTQDAQDSRGETRTHDHA</sequence>
<dbReference type="InterPro" id="IPR036661">
    <property type="entry name" value="Luciferase-like_sf"/>
</dbReference>
<evidence type="ECO:0000313" key="4">
    <source>
        <dbReference type="EMBL" id="MDT0572589.1"/>
    </source>
</evidence>